<organism evidence="1">
    <name type="scientific">marine sediment metagenome</name>
    <dbReference type="NCBI Taxonomy" id="412755"/>
    <lineage>
        <taxon>unclassified sequences</taxon>
        <taxon>metagenomes</taxon>
        <taxon>ecological metagenomes</taxon>
    </lineage>
</organism>
<reference evidence="1" key="1">
    <citation type="journal article" date="2014" name="Front. Microbiol.">
        <title>High frequency of phylogenetically diverse reductive dehalogenase-homologous genes in deep subseafloor sedimentary metagenomes.</title>
        <authorList>
            <person name="Kawai M."/>
            <person name="Futagami T."/>
            <person name="Toyoda A."/>
            <person name="Takaki Y."/>
            <person name="Nishi S."/>
            <person name="Hori S."/>
            <person name="Arai W."/>
            <person name="Tsubouchi T."/>
            <person name="Morono Y."/>
            <person name="Uchiyama I."/>
            <person name="Ito T."/>
            <person name="Fujiyama A."/>
            <person name="Inagaki F."/>
            <person name="Takami H."/>
        </authorList>
    </citation>
    <scope>NUCLEOTIDE SEQUENCE</scope>
    <source>
        <strain evidence="1">Expedition CK06-06</strain>
    </source>
</reference>
<accession>X0WLN3</accession>
<protein>
    <submittedName>
        <fullName evidence="1">Uncharacterized protein</fullName>
    </submittedName>
</protein>
<comment type="caution">
    <text evidence="1">The sequence shown here is derived from an EMBL/GenBank/DDBJ whole genome shotgun (WGS) entry which is preliminary data.</text>
</comment>
<sequence length="94" mass="10868">NIVARDFMVLSCNEEGNLKTKKGEKVKGKAVGVSRAFSYFSDGKPCWRDIREKAPKKANAYVIGKDMMGENVRIINLQKYRMDLFLLQYFKIEK</sequence>
<dbReference type="EMBL" id="BARS01036047">
    <property type="protein sequence ID" value="GAG25418.1"/>
    <property type="molecule type" value="Genomic_DNA"/>
</dbReference>
<proteinExistence type="predicted"/>
<evidence type="ECO:0000313" key="1">
    <source>
        <dbReference type="EMBL" id="GAG25418.1"/>
    </source>
</evidence>
<name>X0WLN3_9ZZZZ</name>
<gene>
    <name evidence="1" type="ORF">S01H1_55454</name>
</gene>
<feature type="non-terminal residue" evidence="1">
    <location>
        <position position="1"/>
    </location>
</feature>
<dbReference type="AlphaFoldDB" id="X0WLN3"/>